<reference evidence="1 2" key="1">
    <citation type="journal article" date="2010" name="Virol. J.">
        <title>Genomes of the T4-related bacteriophages as windows on microbial genome evolution.</title>
        <authorList>
            <person name="Petrov V.M."/>
            <person name="Ratnayaka S."/>
            <person name="Nolan J.M."/>
            <person name="Miller E.S."/>
            <person name="Karam J.D."/>
        </authorList>
    </citation>
    <scope>NUCLEOTIDE SEQUENCE [LARGE SCALE GENOMIC DNA]</scope>
</reference>
<accession>E5DQA1</accession>
<sequence length="59" mass="6706">MNKVRFTKLEIQRMMELMQMHETNLIDVEYQSGSIGTVVSAKAVKDGAKSVPITDFDSW</sequence>
<gene>
    <name evidence="1" type="ORF">PX29p168</name>
</gene>
<evidence type="ECO:0000313" key="2">
    <source>
        <dbReference type="Proteomes" id="UP000008726"/>
    </source>
</evidence>
<dbReference type="Proteomes" id="UP000008726">
    <property type="component" value="Segment"/>
</dbReference>
<evidence type="ECO:0000313" key="1">
    <source>
        <dbReference type="EMBL" id="ADQ52887.1"/>
    </source>
</evidence>
<proteinExistence type="predicted"/>
<protein>
    <submittedName>
        <fullName evidence="1">Uncharacterized protein</fullName>
    </submittedName>
</protein>
<dbReference type="KEGG" id="vg:18560273"/>
<dbReference type="OrthoDB" id="37430at10239"/>
<organism evidence="1 2">
    <name type="scientific">Aeromonas phage PX29</name>
    <dbReference type="NCBI Taxonomy" id="926067"/>
    <lineage>
        <taxon>Viruses</taxon>
        <taxon>Duplodnaviria</taxon>
        <taxon>Heunggongvirae</taxon>
        <taxon>Uroviricota</taxon>
        <taxon>Caudoviricetes</taxon>
        <taxon>Pantevenvirales</taxon>
        <taxon>Straboviridae</taxon>
        <taxon>Angelvirus</taxon>
        <taxon>Angelvirus px29</taxon>
    </lineage>
</organism>
<name>E5DQA1_9CAUD</name>
<dbReference type="RefSeq" id="YP_009011597.1">
    <property type="nucleotide sequence ID" value="NC_023688.1"/>
</dbReference>
<dbReference type="GeneID" id="18560273"/>
<keyword evidence="2" id="KW-1185">Reference proteome</keyword>
<dbReference type="EMBL" id="GU396103">
    <property type="protein sequence ID" value="ADQ52887.1"/>
    <property type="molecule type" value="Genomic_DNA"/>
</dbReference>